<name>A0ABY6BK59_9GAMM</name>
<accession>A0ABY6BK59</accession>
<dbReference type="RefSeq" id="WP_261697093.1">
    <property type="nucleotide sequence ID" value="NZ_CP104694.1"/>
</dbReference>
<feature type="chain" id="PRO_5045975681" description="Photosynthesis system II assembly factor Ycf48/Hcf136-like domain-containing protein" evidence="1">
    <location>
        <begin position="31"/>
        <end position="451"/>
    </location>
</feature>
<evidence type="ECO:0000313" key="2">
    <source>
        <dbReference type="EMBL" id="UXI70142.1"/>
    </source>
</evidence>
<dbReference type="Proteomes" id="UP001064632">
    <property type="component" value="Chromosome"/>
</dbReference>
<evidence type="ECO:0000256" key="1">
    <source>
        <dbReference type="SAM" id="SignalP"/>
    </source>
</evidence>
<gene>
    <name evidence="2" type="ORF">N4264_11075</name>
</gene>
<dbReference type="InterPro" id="IPR015943">
    <property type="entry name" value="WD40/YVTN_repeat-like_dom_sf"/>
</dbReference>
<evidence type="ECO:0000313" key="3">
    <source>
        <dbReference type="Proteomes" id="UP001064632"/>
    </source>
</evidence>
<keyword evidence="3" id="KW-1185">Reference proteome</keyword>
<evidence type="ECO:0008006" key="4">
    <source>
        <dbReference type="Google" id="ProtNLM"/>
    </source>
</evidence>
<reference evidence="2" key="1">
    <citation type="submission" date="2022-09" db="EMBL/GenBank/DDBJ databases">
        <title>Tahibacter sp. nov., isolated from a fresh water.</title>
        <authorList>
            <person name="Baek J.H."/>
            <person name="Lee J.K."/>
            <person name="Kim J.M."/>
            <person name="Jeon C.O."/>
        </authorList>
    </citation>
    <scope>NUCLEOTIDE SEQUENCE</scope>
    <source>
        <strain evidence="2">W38</strain>
    </source>
</reference>
<dbReference type="PROSITE" id="PS51257">
    <property type="entry name" value="PROKAR_LIPOPROTEIN"/>
    <property type="match status" value="1"/>
</dbReference>
<dbReference type="Gene3D" id="2.130.10.10">
    <property type="entry name" value="YVTN repeat-like/Quinoprotein amine dehydrogenase"/>
    <property type="match status" value="1"/>
</dbReference>
<sequence length="451" mass="48003">MNAFTRLFRSFSVTGAIAACLMTGTLPAAAQQAWRWSTPLPQGNTLQAVLSNGSTHVAVGDRGTLLSSDDGITWTPRPGNTRAYLRGVAWGSSRFVAVGWDGALLTSPDGRAWTPHFQDASLRLTRIASDGTRFVATTDDSGAILTSANGESWQPSHIDPALADRVRLQDVVWTGAQFVAIGMTGTASFTYDDTTIFASPDGAQWTSHRLPGLRADAIAAGNGRVTFLARDKSNQPLTFTTTNLTEWTNTPFPGHDRRHLAAGGGRYVAVGYNGGAEPAVIYVSTDGSTWEAREVDHHGELNGVTWTGSQFVLVGEDGFVATSPDGTSWTPRRQGELTNLYAVRWVGDEYVALGYLGPSLRSSDGRHWTPFQVGHGFTPPLTDIARAQTPVGERSVIVGGSIWASADRTTWIPAGSATSPSYSVNSVAWGRGRFVAVGDGGTVQTSEDGVI</sequence>
<feature type="signal peptide" evidence="1">
    <location>
        <begin position="1"/>
        <end position="30"/>
    </location>
</feature>
<protein>
    <recommendedName>
        <fullName evidence="4">Photosynthesis system II assembly factor Ycf48/Hcf136-like domain-containing protein</fullName>
    </recommendedName>
</protein>
<organism evidence="2 3">
    <name type="scientific">Tahibacter amnicola</name>
    <dbReference type="NCBI Taxonomy" id="2976241"/>
    <lineage>
        <taxon>Bacteria</taxon>
        <taxon>Pseudomonadati</taxon>
        <taxon>Pseudomonadota</taxon>
        <taxon>Gammaproteobacteria</taxon>
        <taxon>Lysobacterales</taxon>
        <taxon>Rhodanobacteraceae</taxon>
        <taxon>Tahibacter</taxon>
    </lineage>
</organism>
<proteinExistence type="predicted"/>
<dbReference type="EMBL" id="CP104694">
    <property type="protein sequence ID" value="UXI70142.1"/>
    <property type="molecule type" value="Genomic_DNA"/>
</dbReference>
<dbReference type="SUPFAM" id="SSF110296">
    <property type="entry name" value="Oligoxyloglucan reducing end-specific cellobiohydrolase"/>
    <property type="match status" value="2"/>
</dbReference>
<keyword evidence="1" id="KW-0732">Signal</keyword>